<dbReference type="EMBL" id="KV441413">
    <property type="protein sequence ID" value="OAF54994.1"/>
    <property type="molecule type" value="Genomic_DNA"/>
</dbReference>
<organism evidence="2">
    <name type="scientific">Pseudogymnoascus destructans</name>
    <dbReference type="NCBI Taxonomy" id="655981"/>
    <lineage>
        <taxon>Eukaryota</taxon>
        <taxon>Fungi</taxon>
        <taxon>Dikarya</taxon>
        <taxon>Ascomycota</taxon>
        <taxon>Pezizomycotina</taxon>
        <taxon>Leotiomycetes</taxon>
        <taxon>Thelebolales</taxon>
        <taxon>Thelebolaceae</taxon>
        <taxon>Pseudogymnoascus</taxon>
    </lineage>
</organism>
<dbReference type="AlphaFoldDB" id="A0A177A236"/>
<feature type="region of interest" description="Disordered" evidence="1">
    <location>
        <begin position="1"/>
        <end position="101"/>
    </location>
</feature>
<dbReference type="Proteomes" id="UP000077154">
    <property type="component" value="Unassembled WGS sequence"/>
</dbReference>
<gene>
    <name evidence="2" type="ORF">VC83_08567</name>
</gene>
<name>A0A177A236_9PEZI</name>
<dbReference type="GeneID" id="36291607"/>
<accession>A0A177A236</accession>
<feature type="compositionally biased region" description="Polar residues" evidence="1">
    <location>
        <begin position="1"/>
        <end position="12"/>
    </location>
</feature>
<evidence type="ECO:0000256" key="1">
    <source>
        <dbReference type="SAM" id="MobiDB-lite"/>
    </source>
</evidence>
<reference evidence="2" key="1">
    <citation type="submission" date="2016-03" db="EMBL/GenBank/DDBJ databases">
        <title>Updated assembly of Pseudogymnoascus destructans, the fungus causing white-nose syndrome of bats.</title>
        <authorList>
            <person name="Palmer J.M."/>
            <person name="Drees K.P."/>
            <person name="Foster J.T."/>
            <person name="Lindner D.L."/>
        </authorList>
    </citation>
    <scope>NUCLEOTIDE SEQUENCE [LARGE SCALE GENOMIC DNA]</scope>
    <source>
        <strain evidence="2">20631-21</strain>
    </source>
</reference>
<dbReference type="RefSeq" id="XP_024320297.1">
    <property type="nucleotide sequence ID" value="XM_024472115.1"/>
</dbReference>
<sequence>MQAEQYTRNQIPGTARLLPPPFPTSPFTTPNEPLPTRPRLYIINSSLNPSPTPLTSPCPISTLRHAALGSPPSNRPSSAAGAPPSSNTSDTPASLPALLLS</sequence>
<evidence type="ECO:0000313" key="2">
    <source>
        <dbReference type="EMBL" id="OAF54994.1"/>
    </source>
</evidence>
<proteinExistence type="predicted"/>
<protein>
    <submittedName>
        <fullName evidence="2">Uncharacterized protein</fullName>
    </submittedName>
</protein>
<feature type="compositionally biased region" description="Low complexity" evidence="1">
    <location>
        <begin position="57"/>
        <end position="87"/>
    </location>
</feature>